<comment type="caution">
    <text evidence="7">The sequence shown here is derived from an EMBL/GenBank/DDBJ whole genome shotgun (WGS) entry which is preliminary data.</text>
</comment>
<dbReference type="InterPro" id="IPR020891">
    <property type="entry name" value="UPF0758_CS"/>
</dbReference>
<evidence type="ECO:0000313" key="9">
    <source>
        <dbReference type="Proteomes" id="UP000004506"/>
    </source>
</evidence>
<protein>
    <submittedName>
        <fullName evidence="7">DNA repair protein RadC</fullName>
    </submittedName>
</protein>
<evidence type="ECO:0000313" key="8">
    <source>
        <dbReference type="EMBL" id="EDU61303.1"/>
    </source>
</evidence>
<dbReference type="InterPro" id="IPR001405">
    <property type="entry name" value="UPF0758"/>
</dbReference>
<dbReference type="PANTHER" id="PTHR30471:SF3">
    <property type="entry name" value="UPF0758 PROTEIN YEES-RELATED"/>
    <property type="match status" value="1"/>
</dbReference>
<evidence type="ECO:0000256" key="5">
    <source>
        <dbReference type="ARBA" id="ARBA00023049"/>
    </source>
</evidence>
<reference evidence="7" key="5">
    <citation type="submission" date="2016-11" db="EMBL/GenBank/DDBJ databases">
        <title>Draft genome sequence of Providencia stuartii(ATCC 25827).</title>
        <authorList>
            <person name="Sudarsanam P."/>
            <person name="Ley R."/>
            <person name="Guruge J."/>
            <person name="Turnbaugh P.J."/>
            <person name="Mahowald M."/>
            <person name="Liep D."/>
            <person name="Gordon J."/>
        </authorList>
    </citation>
    <scope>NUCLEOTIDE SEQUENCE</scope>
    <source>
        <strain evidence="7 9">ATCC 25827</strain>
    </source>
</reference>
<keyword evidence="4" id="KW-0862">Zinc</keyword>
<dbReference type="PROSITE" id="PS01302">
    <property type="entry name" value="UPF0758"/>
    <property type="match status" value="1"/>
</dbReference>
<dbReference type="Pfam" id="PF04002">
    <property type="entry name" value="RadC"/>
    <property type="match status" value="1"/>
</dbReference>
<organism evidence="7 9">
    <name type="scientific">Providencia stuartii ATCC 25827</name>
    <dbReference type="NCBI Taxonomy" id="471874"/>
    <lineage>
        <taxon>Bacteria</taxon>
        <taxon>Pseudomonadati</taxon>
        <taxon>Pseudomonadota</taxon>
        <taxon>Gammaproteobacteria</taxon>
        <taxon>Enterobacterales</taxon>
        <taxon>Morganellaceae</taxon>
        <taxon>Providencia</taxon>
    </lineage>
</organism>
<reference evidence="7 9" key="3">
    <citation type="submission" date="2008-05" db="EMBL/GenBank/DDBJ databases">
        <authorList>
            <person name="Fulton L."/>
            <person name="Clifton S."/>
            <person name="Fulton B."/>
            <person name="Xu J."/>
            <person name="Minx P."/>
            <person name="Pepin K.H."/>
            <person name="Johnson M."/>
            <person name="Thiruvilangam P."/>
            <person name="Bhonagiri V."/>
            <person name="Nash W.E."/>
            <person name="Mardis E.R."/>
            <person name="Wilson R.K."/>
        </authorList>
    </citation>
    <scope>NUCLEOTIDE SEQUENCE [LARGE SCALE GENOMIC DNA]</scope>
    <source>
        <strain evidence="7 9">ATCC 25827</strain>
    </source>
</reference>
<dbReference type="NCBIfam" id="TIGR00608">
    <property type="entry name" value="radc"/>
    <property type="match status" value="1"/>
</dbReference>
<dbReference type="AlphaFoldDB" id="A0AA86YN68"/>
<reference evidence="9" key="2">
    <citation type="submission" date="2008-04" db="EMBL/GenBank/DDBJ databases">
        <title>Draft genome sequence of Providencia stuartii(ATCC 25827).</title>
        <authorList>
            <person name="Sudarsanam P."/>
            <person name="Ley R."/>
            <person name="Guruge J."/>
            <person name="Turnbaugh P.J."/>
            <person name="Mahowald M."/>
            <person name="Liep D."/>
            <person name="Gordon J."/>
        </authorList>
    </citation>
    <scope>NUCLEOTIDE SEQUENCE [LARGE SCALE GENOMIC DNA]</scope>
    <source>
        <strain evidence="8 9">ATCC 25827</strain>
    </source>
</reference>
<gene>
    <name evidence="7" type="primary">radC</name>
    <name evidence="8" type="ORF">PROSTU_00686</name>
    <name evidence="7" type="ORF">PROSTU_00936</name>
</gene>
<dbReference type="EMBL" id="ABJD02000063">
    <property type="protein sequence ID" value="EDU61303.1"/>
    <property type="molecule type" value="Genomic_DNA"/>
</dbReference>
<reference evidence="7" key="4">
    <citation type="submission" date="2016-11" db="EMBL/GenBank/DDBJ databases">
        <title>Draft genome sequence of Providencia stuartii (ATCC 25827).</title>
        <authorList>
            <person name="Sudarsanam P."/>
            <person name="Ley R."/>
            <person name="Guruge J."/>
            <person name="Turnbaugh P.J."/>
            <person name="Mahowald M."/>
            <person name="Liep D."/>
            <person name="Gordon J."/>
        </authorList>
    </citation>
    <scope>NUCLEOTIDE SEQUENCE</scope>
    <source>
        <strain evidence="7">ATCC 25827</strain>
    </source>
</reference>
<dbReference type="EMBL" id="ABJD02000085">
    <property type="protein sequence ID" value="EDU60955.1"/>
    <property type="molecule type" value="Genomic_DNA"/>
</dbReference>
<dbReference type="Proteomes" id="UP000004506">
    <property type="component" value="Unassembled WGS sequence"/>
</dbReference>
<dbReference type="InterPro" id="IPR025657">
    <property type="entry name" value="RadC_JAB"/>
</dbReference>
<dbReference type="GO" id="GO:0008237">
    <property type="term" value="F:metallopeptidase activity"/>
    <property type="evidence" value="ECO:0007669"/>
    <property type="project" value="UniProtKB-KW"/>
</dbReference>
<keyword evidence="3" id="KW-0378">Hydrolase</keyword>
<dbReference type="PROSITE" id="PS50249">
    <property type="entry name" value="MPN"/>
    <property type="match status" value="1"/>
</dbReference>
<dbReference type="InterPro" id="IPR037518">
    <property type="entry name" value="MPN"/>
</dbReference>
<evidence type="ECO:0000256" key="3">
    <source>
        <dbReference type="ARBA" id="ARBA00022801"/>
    </source>
</evidence>
<evidence type="ECO:0000259" key="6">
    <source>
        <dbReference type="PROSITE" id="PS50249"/>
    </source>
</evidence>
<dbReference type="CDD" id="cd08071">
    <property type="entry name" value="MPN_DUF2466"/>
    <property type="match status" value="1"/>
</dbReference>
<evidence type="ECO:0000256" key="2">
    <source>
        <dbReference type="ARBA" id="ARBA00022723"/>
    </source>
</evidence>
<sequence>MMEILTMESINTYTNTLTLLPNEQRTIKRALTILDKYLREPGIAFTSTQNVRDWLRLKMSALEREAFIVLYLNQQNQLISSETLFAGSISSTQVYPREVVKRALHFNAAAVIFAHNHPSGDITPSQADKSITQQLIKALQLIEVRVLDHLIIGGQQIFSFAEHGLV</sequence>
<reference evidence="9" key="1">
    <citation type="submission" date="2008-04" db="EMBL/GenBank/DDBJ databases">
        <title>Draft genome sequence of Providencia stuartii (ATCC 25827).</title>
        <authorList>
            <person name="Sudarsanam P."/>
            <person name="Ley R."/>
            <person name="Guruge J."/>
            <person name="Turnbaugh P.J."/>
            <person name="Mahowald M."/>
            <person name="Liep D."/>
            <person name="Gordon J."/>
        </authorList>
    </citation>
    <scope>NUCLEOTIDE SEQUENCE [LARGE SCALE GENOMIC DNA]</scope>
    <source>
        <strain evidence="8 9">ATCC 25827</strain>
    </source>
</reference>
<dbReference type="PANTHER" id="PTHR30471">
    <property type="entry name" value="DNA REPAIR PROTEIN RADC"/>
    <property type="match status" value="1"/>
</dbReference>
<dbReference type="Gene3D" id="3.40.140.10">
    <property type="entry name" value="Cytidine Deaminase, domain 2"/>
    <property type="match status" value="1"/>
</dbReference>
<dbReference type="GO" id="GO:0006508">
    <property type="term" value="P:proteolysis"/>
    <property type="evidence" value="ECO:0007669"/>
    <property type="project" value="UniProtKB-KW"/>
</dbReference>
<keyword evidence="2" id="KW-0479">Metal-binding</keyword>
<dbReference type="GO" id="GO:0046872">
    <property type="term" value="F:metal ion binding"/>
    <property type="evidence" value="ECO:0007669"/>
    <property type="project" value="UniProtKB-KW"/>
</dbReference>
<keyword evidence="5" id="KW-0482">Metalloprotease</keyword>
<name>A0AA86YN68_PROST</name>
<proteinExistence type="predicted"/>
<evidence type="ECO:0000256" key="1">
    <source>
        <dbReference type="ARBA" id="ARBA00022670"/>
    </source>
</evidence>
<evidence type="ECO:0000256" key="4">
    <source>
        <dbReference type="ARBA" id="ARBA00022833"/>
    </source>
</evidence>
<evidence type="ECO:0000313" key="7">
    <source>
        <dbReference type="EMBL" id="EDU60955.1"/>
    </source>
</evidence>
<accession>A0AA86YN68</accession>
<keyword evidence="1" id="KW-0645">Protease</keyword>
<feature type="domain" description="MPN" evidence="6">
    <location>
        <begin position="44"/>
        <end position="166"/>
    </location>
</feature>